<evidence type="ECO:0000313" key="3">
    <source>
        <dbReference type="Proteomes" id="UP000283063"/>
    </source>
</evidence>
<protein>
    <submittedName>
        <fullName evidence="2">Periplasmic heavy metal sensor</fullName>
    </submittedName>
</protein>
<gene>
    <name evidence="2" type="ORF">EBB79_05640</name>
</gene>
<dbReference type="InterPro" id="IPR025961">
    <property type="entry name" value="Metal_resist"/>
</dbReference>
<sequence length="156" mass="17475">MSIEKPAKMKLWLRIVLAGSLALNLAVAGLAVGAAIRFRDEPRLRSGPSFGAMMFRELDHGTRRSLRQKAGGHHGNFHDRQRAESEAVLSLLRADPFDPEALVHFIEEQAATGFDFKTAVRNAWLNKVKTMSAEERAAYADKLQDRMSKPPRPPRK</sequence>
<reference evidence="2 3" key="1">
    <citation type="submission" date="2018-10" db="EMBL/GenBank/DDBJ databases">
        <title>Parasedimentitalea marina sp. nov., a psychrophilic bacterium isolated from deep seawater of the New Britain Trench.</title>
        <authorList>
            <person name="Cao J."/>
        </authorList>
    </citation>
    <scope>NUCLEOTIDE SEQUENCE [LARGE SCALE GENOMIC DNA]</scope>
    <source>
        <strain evidence="2 3">W43</strain>
    </source>
</reference>
<dbReference type="Pfam" id="PF13801">
    <property type="entry name" value="Metal_resist"/>
    <property type="match status" value="1"/>
</dbReference>
<dbReference type="AlphaFoldDB" id="A0A3T0N075"/>
<name>A0A3T0N075_9RHOB</name>
<keyword evidence="3" id="KW-1185">Reference proteome</keyword>
<accession>A0A3T0N075</accession>
<dbReference type="KEGG" id="sedi:EBB79_05640"/>
<dbReference type="RefSeq" id="WP_127747981.1">
    <property type="nucleotide sequence ID" value="NZ_CP033219.1"/>
</dbReference>
<dbReference type="Proteomes" id="UP000283063">
    <property type="component" value="Chromosome"/>
</dbReference>
<keyword evidence="1" id="KW-0472">Membrane</keyword>
<dbReference type="EMBL" id="CP033219">
    <property type="protein sequence ID" value="AZV77424.1"/>
    <property type="molecule type" value="Genomic_DNA"/>
</dbReference>
<evidence type="ECO:0000256" key="1">
    <source>
        <dbReference type="SAM" id="Phobius"/>
    </source>
</evidence>
<organism evidence="2 3">
    <name type="scientific">Parasedimentitalea marina</name>
    <dbReference type="NCBI Taxonomy" id="2483033"/>
    <lineage>
        <taxon>Bacteria</taxon>
        <taxon>Pseudomonadati</taxon>
        <taxon>Pseudomonadota</taxon>
        <taxon>Alphaproteobacteria</taxon>
        <taxon>Rhodobacterales</taxon>
        <taxon>Paracoccaceae</taxon>
        <taxon>Parasedimentitalea</taxon>
    </lineage>
</organism>
<keyword evidence="1" id="KW-0812">Transmembrane</keyword>
<feature type="transmembrane region" description="Helical" evidence="1">
    <location>
        <begin position="12"/>
        <end position="36"/>
    </location>
</feature>
<proteinExistence type="predicted"/>
<evidence type="ECO:0000313" key="2">
    <source>
        <dbReference type="EMBL" id="AZV77424.1"/>
    </source>
</evidence>
<keyword evidence="1" id="KW-1133">Transmembrane helix</keyword>
<dbReference type="OrthoDB" id="7667141at2"/>